<accession>U6G570</accession>
<dbReference type="Proteomes" id="UP000018201">
    <property type="component" value="Unassembled WGS sequence"/>
</dbReference>
<keyword evidence="3" id="KW-1185">Reference proteome</keyword>
<reference evidence="2" key="2">
    <citation type="submission" date="2013-10" db="EMBL/GenBank/DDBJ databases">
        <authorList>
            <person name="Aslett M."/>
        </authorList>
    </citation>
    <scope>NUCLEOTIDE SEQUENCE [LARGE SCALE GENOMIC DNA]</scope>
    <source>
        <strain evidence="2">Houghton</strain>
    </source>
</reference>
<name>U6G570_9EIME</name>
<evidence type="ECO:0000313" key="3">
    <source>
        <dbReference type="Proteomes" id="UP000018201"/>
    </source>
</evidence>
<feature type="region of interest" description="Disordered" evidence="1">
    <location>
        <begin position="1"/>
        <end position="20"/>
    </location>
</feature>
<evidence type="ECO:0000256" key="1">
    <source>
        <dbReference type="SAM" id="MobiDB-lite"/>
    </source>
</evidence>
<reference evidence="2" key="1">
    <citation type="submission" date="2013-10" db="EMBL/GenBank/DDBJ databases">
        <title>Genomic analysis of the causative agents of coccidiosis in chickens.</title>
        <authorList>
            <person name="Reid A.J."/>
            <person name="Blake D."/>
            <person name="Billington K."/>
            <person name="Browne H."/>
            <person name="Dunn M."/>
            <person name="Hung S."/>
            <person name="Kawahara F."/>
            <person name="Miranda-Saavedra D."/>
            <person name="Mourier T."/>
            <person name="Nagra H."/>
            <person name="Otto T.D."/>
            <person name="Rawlings N."/>
            <person name="Sanchez A."/>
            <person name="Sanders M."/>
            <person name="Subramaniam C."/>
            <person name="Tay Y."/>
            <person name="Dear P."/>
            <person name="Doerig C."/>
            <person name="Gruber A."/>
            <person name="Parkinson J."/>
            <person name="Shirley M."/>
            <person name="Wan K.L."/>
            <person name="Berriman M."/>
            <person name="Tomley F."/>
            <person name="Pain A."/>
        </authorList>
    </citation>
    <scope>NUCLEOTIDE SEQUENCE [LARGE SCALE GENOMIC DNA]</scope>
    <source>
        <strain evidence="2">Houghton</strain>
    </source>
</reference>
<dbReference type="VEuPathDB" id="ToxoDB:EPH_0034880"/>
<dbReference type="EMBL" id="HG690467">
    <property type="protein sequence ID" value="CDI74637.1"/>
    <property type="molecule type" value="Genomic_DNA"/>
</dbReference>
<gene>
    <name evidence="2" type="ORF">EPH_0034880</name>
</gene>
<evidence type="ECO:0000313" key="2">
    <source>
        <dbReference type="EMBL" id="CDI74637.1"/>
    </source>
</evidence>
<sequence length="378" mass="42187">MHLCNGKVVSGNPGSDSEKREFLYESENELGVEDEETPIFPPYGLFYRKSRLCSHGIGTTASGEGPRHKFNFRIVPEDGRLNMCQQRRDELPQEKWRGEEATEGIPLVESTVVERTGLFYECTGVLCTVVAGPNDIPVSPKYGKETKCSELAEYSKGAILCNVGTTAALRVDVTRIHGEALLDTKTSKSFISKKAVARLQLKAQRPSEDRMLAVLNCEQMRIDRVVMRLTTWGGRKRSTGNFWSGLVSYEVVLRVNSLTSQRMAWYCQADKLRTHMNETWSELTVARSCAGRQKAGRTKGMRQRIPDERAYVIIARQVASLLSRPSYGRHISGTGSARRQGEGIVRLFSSSSEGKCAWNVHHTGFSGSRKHSGAVPHR</sequence>
<dbReference type="OrthoDB" id="352341at2759"/>
<proteinExistence type="predicted"/>
<organism evidence="2 3">
    <name type="scientific">Eimeria praecox</name>
    <dbReference type="NCBI Taxonomy" id="51316"/>
    <lineage>
        <taxon>Eukaryota</taxon>
        <taxon>Sar</taxon>
        <taxon>Alveolata</taxon>
        <taxon>Apicomplexa</taxon>
        <taxon>Conoidasida</taxon>
        <taxon>Coccidia</taxon>
        <taxon>Eucoccidiorida</taxon>
        <taxon>Eimeriorina</taxon>
        <taxon>Eimeriidae</taxon>
        <taxon>Eimeria</taxon>
    </lineage>
</organism>
<dbReference type="AlphaFoldDB" id="U6G570"/>
<protein>
    <submittedName>
        <fullName evidence="2">Uncharacterized protein</fullName>
    </submittedName>
</protein>